<accession>A0AAQ3PH86</accession>
<dbReference type="Pfam" id="PF24758">
    <property type="entry name" value="LRR_At5g56370"/>
    <property type="match status" value="1"/>
</dbReference>
<dbReference type="EMBL" id="CP144745">
    <property type="protein sequence ID" value="WVZ50862.1"/>
    <property type="molecule type" value="Genomic_DNA"/>
</dbReference>
<dbReference type="CDD" id="cd22160">
    <property type="entry name" value="F-box_AtFBL13-like"/>
    <property type="match status" value="1"/>
</dbReference>
<dbReference type="SUPFAM" id="SSF52047">
    <property type="entry name" value="RNI-like"/>
    <property type="match status" value="1"/>
</dbReference>
<sequence length="988" mass="109752">MMLEGRLSVEDRISDLPDELLHAILVRLRCAGAAARTSVLSRRWRHVWAHIPELNLDEEGIRPDPAFLHTVDGALAGYSSPTLDRLRISVPRPRSPGPTRPAVAALRLRARGGRALHLRVYLVPRRRADGVKADVLDLAAWEGVTEIRLHLGRLGSWQLRPPSTGFFSALTSLRIDGGHIRMAGSDLTALVSRQCPRLRHLNLSVALDPDAALAVFLHSDSLHSLWLKVTNVRQLEVVAPRLEELTVVDATKTLISAPNLAKLVWVGNKAYDPRYHQFLDDGRRLRLLEIGRCSVATPLVRRFEEVDELKLNIQIPQGRDGYQRFWVETNKLPKWMSMFTILPLHLGRESQDRWSYSKFTRSSRNHEDRISGLPDELLHGILVRLRCACAAARTTVLSRRWRRVWAELPELLLQYDGTRRAPSFMDAVDGALAAYSAPTLEHLSITVAPNHALHIPGPAAGRRAGVHTEVLDLPAWEGVTKIDLAIQQTWRLRPPSAGVFAALTSLTIKGGRMARDDLAALVCTQCPRLRDLNLDLDARHEVVSLSSNSLHSLRLLLRNARHLQVVAPRLDELSVYEAVKAHVAAPKLVKLAWHGNVYDPHQHHLLPDELLHDILVRLRSARAAARTSVLSRRWRHVWAHLPELVLLGSGPHASSFLDAVDGALAGYSAPTLDRLTIILTAFLTVRHGLRVPAAHVEPCFASLRFGSGGGHPTALALRASSSSSSSMDKRRCHGNNAPATGTASLCLCYVGDNKEAVHLPASKAVTNILLRLHGAWRLRPPSAGVFAALTSLTIKGGGMAGSDLTDLVCTKCPRLRDLDLSLALVAAFDVSLRSNSLRSVRLDIRDALRLEVVAPTLEELTVDDAPRAAHISAPNLAELAWRAGAYYHRHDQLFDVGRRLRRLKMSMCSLKASLIQQFDEVDELQLQIHIPQFHYWRQWEEEEREERDDGWGPHLPQPPNNFPTSQILCTRSTQAGGTGQALPLRNPN</sequence>
<feature type="domain" description="F-box" evidence="2">
    <location>
        <begin position="373"/>
        <end position="415"/>
    </location>
</feature>
<evidence type="ECO:0000259" key="2">
    <source>
        <dbReference type="SMART" id="SM00256"/>
    </source>
</evidence>
<reference evidence="3 4" key="1">
    <citation type="submission" date="2024-02" db="EMBL/GenBank/DDBJ databases">
        <title>High-quality chromosome-scale genome assembly of Pensacola bahiagrass (Paspalum notatum Flugge var. saurae).</title>
        <authorList>
            <person name="Vega J.M."/>
            <person name="Podio M."/>
            <person name="Orjuela J."/>
            <person name="Siena L.A."/>
            <person name="Pessino S.C."/>
            <person name="Combes M.C."/>
            <person name="Mariac C."/>
            <person name="Albertini E."/>
            <person name="Pupilli F."/>
            <person name="Ortiz J.P.A."/>
            <person name="Leblanc O."/>
        </authorList>
    </citation>
    <scope>NUCLEOTIDE SEQUENCE [LARGE SCALE GENOMIC DNA]</scope>
    <source>
        <strain evidence="3">R1</strain>
        <tissue evidence="3">Leaf</tissue>
    </source>
</reference>
<dbReference type="SUPFAM" id="SSF81383">
    <property type="entry name" value="F-box domain"/>
    <property type="match status" value="3"/>
</dbReference>
<protein>
    <recommendedName>
        <fullName evidence="2">F-box domain-containing protein</fullName>
    </recommendedName>
</protein>
<dbReference type="InterPro" id="IPR036047">
    <property type="entry name" value="F-box-like_dom_sf"/>
</dbReference>
<dbReference type="PANTHER" id="PTHR34709">
    <property type="entry name" value="OS10G0396666 PROTEIN"/>
    <property type="match status" value="1"/>
</dbReference>
<feature type="domain" description="F-box" evidence="2">
    <location>
        <begin position="16"/>
        <end position="57"/>
    </location>
</feature>
<evidence type="ECO:0000313" key="3">
    <source>
        <dbReference type="EMBL" id="WVZ50862.1"/>
    </source>
</evidence>
<proteinExistence type="predicted"/>
<dbReference type="InterPro" id="IPR055411">
    <property type="entry name" value="LRR_FXL15/At3g58940/PEG3-like"/>
</dbReference>
<evidence type="ECO:0000313" key="4">
    <source>
        <dbReference type="Proteomes" id="UP001341281"/>
    </source>
</evidence>
<dbReference type="InterPro" id="IPR053781">
    <property type="entry name" value="F-box_AtFBL13-like"/>
</dbReference>
<dbReference type="Proteomes" id="UP001341281">
    <property type="component" value="Chromosome 01"/>
</dbReference>
<dbReference type="InterPro" id="IPR001810">
    <property type="entry name" value="F-box_dom"/>
</dbReference>
<name>A0AAQ3PH86_PASNO</name>
<dbReference type="SMART" id="SM00256">
    <property type="entry name" value="FBOX"/>
    <property type="match status" value="3"/>
</dbReference>
<dbReference type="AlphaFoldDB" id="A0AAQ3PH86"/>
<organism evidence="3 4">
    <name type="scientific">Paspalum notatum var. saurae</name>
    <dbReference type="NCBI Taxonomy" id="547442"/>
    <lineage>
        <taxon>Eukaryota</taxon>
        <taxon>Viridiplantae</taxon>
        <taxon>Streptophyta</taxon>
        <taxon>Embryophyta</taxon>
        <taxon>Tracheophyta</taxon>
        <taxon>Spermatophyta</taxon>
        <taxon>Magnoliopsida</taxon>
        <taxon>Liliopsida</taxon>
        <taxon>Poales</taxon>
        <taxon>Poaceae</taxon>
        <taxon>PACMAD clade</taxon>
        <taxon>Panicoideae</taxon>
        <taxon>Andropogonodae</taxon>
        <taxon>Paspaleae</taxon>
        <taxon>Paspalinae</taxon>
        <taxon>Paspalum</taxon>
    </lineage>
</organism>
<keyword evidence="4" id="KW-1185">Reference proteome</keyword>
<dbReference type="PANTHER" id="PTHR34709:SF68">
    <property type="entry name" value="OS07G0550432 PROTEIN"/>
    <property type="match status" value="1"/>
</dbReference>
<feature type="region of interest" description="Disordered" evidence="1">
    <location>
        <begin position="946"/>
        <end position="967"/>
    </location>
</feature>
<evidence type="ECO:0000256" key="1">
    <source>
        <dbReference type="SAM" id="MobiDB-lite"/>
    </source>
</evidence>
<gene>
    <name evidence="3" type="ORF">U9M48_002073</name>
</gene>
<dbReference type="InterPro" id="IPR055312">
    <property type="entry name" value="FBL15-like"/>
</dbReference>
<feature type="domain" description="F-box" evidence="2">
    <location>
        <begin position="606"/>
        <end position="647"/>
    </location>
</feature>
<dbReference type="Pfam" id="PF00646">
    <property type="entry name" value="F-box"/>
    <property type="match status" value="1"/>
</dbReference>